<dbReference type="SUPFAM" id="SSF48452">
    <property type="entry name" value="TPR-like"/>
    <property type="match status" value="1"/>
</dbReference>
<dbReference type="AlphaFoldDB" id="A0A6I6K7C6"/>
<dbReference type="CDD" id="cd08977">
    <property type="entry name" value="SusD"/>
    <property type="match status" value="1"/>
</dbReference>
<dbReference type="KEGG" id="mcos:GM418_28890"/>
<gene>
    <name evidence="8" type="ORF">GM418_28890</name>
</gene>
<dbReference type="Proteomes" id="UP000428260">
    <property type="component" value="Chromosome"/>
</dbReference>
<sequence>MKKIFKIHYLFFLIAGILSACNLLEENPEDRFVVGNFYSSETDAEAAINAIYARLYGDWQGTYELQFSWLTDLTTDDMKNGIGMASSTNQDLEYLRYNTENPIVRNVWQVTYDGITRANTAIDAIPDVTMDETKKNQFLGEAKFLRALFYFNAVRLWGDVPLVTKLESLDDAYTTRSPKEEVYSQIIEDLTFATNNLPKEYTSKDIGKATEGTAKILLAKVYLTRENWQDAANVLSEVISNEAAYGYGLNENYRDNWEIATENGMEMVFSVQFMESPGNANGIMYAIAPKYSVPGGGGVPGISGAWESDIPTQELYNLFDDYDERKAATFNLDYVSPTNSQVYTSSIPLIYKYFETGENICGNCDVNFHILRYSDAILMYAEALNELGKTNEALPYINRIRERAFNDSEHNYSGLSQSELREKIKLERRLEFVFEGNRFFDLVRWGDFVERMKEHGQVEAQLAGEPLKTTITNNVKDFKTLFPVPQRERDLNPDLSQNTGW</sequence>
<accession>A0A6I6K7C6</accession>
<evidence type="ECO:0000256" key="1">
    <source>
        <dbReference type="ARBA" id="ARBA00004442"/>
    </source>
</evidence>
<name>A0A6I6K7C6_9BACT</name>
<dbReference type="EMBL" id="CP046401">
    <property type="protein sequence ID" value="QGY47543.1"/>
    <property type="molecule type" value="Genomic_DNA"/>
</dbReference>
<organism evidence="8 9">
    <name type="scientific">Maribellus comscasis</name>
    <dbReference type="NCBI Taxonomy" id="2681766"/>
    <lineage>
        <taxon>Bacteria</taxon>
        <taxon>Pseudomonadati</taxon>
        <taxon>Bacteroidota</taxon>
        <taxon>Bacteroidia</taxon>
        <taxon>Marinilabiliales</taxon>
        <taxon>Prolixibacteraceae</taxon>
        <taxon>Maribellus</taxon>
    </lineage>
</organism>
<evidence type="ECO:0000256" key="5">
    <source>
        <dbReference type="ARBA" id="ARBA00023237"/>
    </source>
</evidence>
<protein>
    <submittedName>
        <fullName evidence="8">RagB/SusD family nutrient uptake outer membrane protein</fullName>
    </submittedName>
</protein>
<keyword evidence="3" id="KW-0732">Signal</keyword>
<evidence type="ECO:0000313" key="8">
    <source>
        <dbReference type="EMBL" id="QGY47543.1"/>
    </source>
</evidence>
<feature type="domain" description="RagB/SusD" evidence="6">
    <location>
        <begin position="340"/>
        <end position="501"/>
    </location>
</feature>
<comment type="subcellular location">
    <subcellularLocation>
        <location evidence="1">Cell outer membrane</location>
    </subcellularLocation>
</comment>
<evidence type="ECO:0000256" key="4">
    <source>
        <dbReference type="ARBA" id="ARBA00023136"/>
    </source>
</evidence>
<evidence type="ECO:0000256" key="3">
    <source>
        <dbReference type="ARBA" id="ARBA00022729"/>
    </source>
</evidence>
<dbReference type="RefSeq" id="WP_158871529.1">
    <property type="nucleotide sequence ID" value="NZ_CP046401.1"/>
</dbReference>
<keyword evidence="4" id="KW-0472">Membrane</keyword>
<dbReference type="InterPro" id="IPR033985">
    <property type="entry name" value="SusD-like_N"/>
</dbReference>
<dbReference type="GO" id="GO:0009279">
    <property type="term" value="C:cell outer membrane"/>
    <property type="evidence" value="ECO:0007669"/>
    <property type="project" value="UniProtKB-SubCell"/>
</dbReference>
<keyword evidence="5" id="KW-0998">Cell outer membrane</keyword>
<evidence type="ECO:0000259" key="7">
    <source>
        <dbReference type="Pfam" id="PF14322"/>
    </source>
</evidence>
<evidence type="ECO:0000256" key="2">
    <source>
        <dbReference type="ARBA" id="ARBA00006275"/>
    </source>
</evidence>
<dbReference type="InterPro" id="IPR012944">
    <property type="entry name" value="SusD_RagB_dom"/>
</dbReference>
<evidence type="ECO:0000313" key="9">
    <source>
        <dbReference type="Proteomes" id="UP000428260"/>
    </source>
</evidence>
<dbReference type="Gene3D" id="1.25.40.390">
    <property type="match status" value="1"/>
</dbReference>
<dbReference type="Pfam" id="PF07980">
    <property type="entry name" value="SusD_RagB"/>
    <property type="match status" value="1"/>
</dbReference>
<reference evidence="8 9" key="1">
    <citation type="submission" date="2019-11" db="EMBL/GenBank/DDBJ databases">
        <authorList>
            <person name="Zheng R.K."/>
            <person name="Sun C.M."/>
        </authorList>
    </citation>
    <scope>NUCLEOTIDE SEQUENCE [LARGE SCALE GENOMIC DNA]</scope>
    <source>
        <strain evidence="8 9">WC007</strain>
    </source>
</reference>
<proteinExistence type="inferred from homology"/>
<evidence type="ECO:0000259" key="6">
    <source>
        <dbReference type="Pfam" id="PF07980"/>
    </source>
</evidence>
<keyword evidence="9" id="KW-1185">Reference proteome</keyword>
<comment type="similarity">
    <text evidence="2">Belongs to the SusD family.</text>
</comment>
<dbReference type="InterPro" id="IPR011990">
    <property type="entry name" value="TPR-like_helical_dom_sf"/>
</dbReference>
<dbReference type="PROSITE" id="PS51257">
    <property type="entry name" value="PROKAR_LIPOPROTEIN"/>
    <property type="match status" value="1"/>
</dbReference>
<feature type="domain" description="SusD-like N-terminal" evidence="7">
    <location>
        <begin position="40"/>
        <end position="223"/>
    </location>
</feature>
<dbReference type="Pfam" id="PF14322">
    <property type="entry name" value="SusD-like_3"/>
    <property type="match status" value="1"/>
</dbReference>